<name>A0A2K1Q5G6_9GAMM</name>
<feature type="domain" description="Glycosyltransferase 2-like" evidence="1">
    <location>
        <begin position="8"/>
        <end position="175"/>
    </location>
</feature>
<dbReference type="InterPro" id="IPR029044">
    <property type="entry name" value="Nucleotide-diphossugar_trans"/>
</dbReference>
<keyword evidence="3" id="KW-1185">Reference proteome</keyword>
<protein>
    <submittedName>
        <fullName evidence="2">O-antigen biosynthesis protein</fullName>
    </submittedName>
</protein>
<dbReference type="SUPFAM" id="SSF53448">
    <property type="entry name" value="Nucleotide-diphospho-sugar transferases"/>
    <property type="match status" value="3"/>
</dbReference>
<dbReference type="Gene3D" id="3.40.50.2000">
    <property type="entry name" value="Glycogen Phosphorylase B"/>
    <property type="match status" value="1"/>
</dbReference>
<dbReference type="EMBL" id="NWUO01000019">
    <property type="protein sequence ID" value="PNS10217.1"/>
    <property type="molecule type" value="Genomic_DNA"/>
</dbReference>
<proteinExistence type="predicted"/>
<comment type="caution">
    <text evidence="2">The sequence shown here is derived from an EMBL/GenBank/DDBJ whole genome shotgun (WGS) entry which is preliminary data.</text>
</comment>
<evidence type="ECO:0000313" key="2">
    <source>
        <dbReference type="EMBL" id="PNS10217.1"/>
    </source>
</evidence>
<accession>A0A2K1Q5G6</accession>
<dbReference type="AlphaFoldDB" id="A0A2K1Q5G6"/>
<dbReference type="InterPro" id="IPR001173">
    <property type="entry name" value="Glyco_trans_2-like"/>
</dbReference>
<dbReference type="InterPro" id="IPR050834">
    <property type="entry name" value="Glycosyltransf_2"/>
</dbReference>
<gene>
    <name evidence="2" type="ORF">COO59_18425</name>
</gene>
<dbReference type="PANTHER" id="PTHR43685">
    <property type="entry name" value="GLYCOSYLTRANSFERASE"/>
    <property type="match status" value="1"/>
</dbReference>
<dbReference type="RefSeq" id="WP_103061186.1">
    <property type="nucleotide sequence ID" value="NZ_BSOF01000029.1"/>
</dbReference>
<organism evidence="2 3">
    <name type="scientific">Mixta theicola</name>
    <dbReference type="NCBI Taxonomy" id="1458355"/>
    <lineage>
        <taxon>Bacteria</taxon>
        <taxon>Pseudomonadati</taxon>
        <taxon>Pseudomonadota</taxon>
        <taxon>Gammaproteobacteria</taxon>
        <taxon>Enterobacterales</taxon>
        <taxon>Erwiniaceae</taxon>
        <taxon>Mixta</taxon>
    </lineage>
</organism>
<evidence type="ECO:0000313" key="3">
    <source>
        <dbReference type="Proteomes" id="UP000236345"/>
    </source>
</evidence>
<dbReference type="PANTHER" id="PTHR43685:SF2">
    <property type="entry name" value="GLYCOSYLTRANSFERASE 2-LIKE DOMAIN-CONTAINING PROTEIN"/>
    <property type="match status" value="1"/>
</dbReference>
<dbReference type="Gene3D" id="3.90.550.10">
    <property type="entry name" value="Spore Coat Polysaccharide Biosynthesis Protein SpsA, Chain A"/>
    <property type="match status" value="2"/>
</dbReference>
<sequence>MAGQVVVSIIIPAYKSTWFEVALRSAIEQDYPHCEIIIGDDSPLNEIERIVDKLRTQSSFPIFYRRNTPAQGEMNNITTSLEQARGEFIKFLYDDDLLKPNCISALVEAINRHPDIIMATSRRDLIDAAGKHRPDFLATVPPVSQDSVLYGPDLARFQADQIINFVGEPSTVLIRTAVLHDLLATGEKLPALIGEDMPFLGDLALYTKVLRHGHLAYLCQSLSQFRISRTQVSQQARDDDSVACVTHRKYPEFVRQLGWYNDVLKPGHMRVAPLVAPTSFTEQDIASELNNGLTDSHFKEWFAQRCMLPVQDKLIEDWFSGHGKSTLCTLFIDVRTSDEASWRKTWQSLPIKVAGLSWQIIALVDVKADFIPVDIEQISINQSQGIAVLNERMAELQSDWILLVDSGCELLPSGIAALATGLSNATGCHAIFADEIYPLNGKFIGASFRPDFNLDLFLSYPAQMAHHWLLRREWLVQTGGFNPSYSVAFEFEALVRLIENQGFSSIGHLPEPLVANVHALTGNAEELQVLKAHLSRRGYTNGEVDATAHGPYRIKYQHAETPLVTIVVLARELINLIACITSLLEKTTYLNYELLIVADDTADSGRKNWLDNVKEIDPQRIKVVKFSGAWQRAAMINVAADNAQGDYLLFLHGDIAVINPDWLNNMLNHALRPEVGIVGAKQIHANNLIRHAGYILGINGVASEPFYGMDDKLTGHMSRLQADQNYSAVSGDFMLVRKEIFSAVGGFDTDLEHFDDIDFCLRVRQLGLLTVWTPYVRGLRQPAKNEAQDCALENNKALREQSEAVMFERWLPIISQDPAYNVNLTLSNINFNIGADSQLSWRPLSWHPLPVVMPHMADMAGCGYYRIIKPFEAMQKAGLVDGKLSANMLGLPELERYKPDSMIIQRRIGPEFHEWMHKISKFNKSFKVYELDDYLPNIPLKNHHRSQFGNDVLKMIRRSLSFMDRFVVSTEPLAEVFTNYHHDIVVMPNRLSEDWWGNLQSLRNQGKKPRVGWAGGSSHTGDLEMIADVIKEFANDVEWVFFGMCPAKLRPYVHEFHTGVDIEAYPAKLASLNLDLALAPVEDNLFNACKSNLRLLEYGACGIPVICSDMPCYRGSLPVTRVRNRFKDWRDAIRMHLNDPDASARMGQELRQVLRQDWMLNGDNLARWSKAWIPG</sequence>
<dbReference type="Pfam" id="PF00535">
    <property type="entry name" value="Glycos_transf_2"/>
    <property type="match status" value="2"/>
</dbReference>
<evidence type="ECO:0000259" key="1">
    <source>
        <dbReference type="Pfam" id="PF00535"/>
    </source>
</evidence>
<feature type="domain" description="Glycosyltransferase 2-like" evidence="1">
    <location>
        <begin position="575"/>
        <end position="742"/>
    </location>
</feature>
<dbReference type="OrthoDB" id="9179784at2"/>
<dbReference type="SUPFAM" id="SSF53756">
    <property type="entry name" value="UDP-Glycosyltransferase/glycogen phosphorylase"/>
    <property type="match status" value="1"/>
</dbReference>
<reference evidence="3" key="1">
    <citation type="submission" date="2017-09" db="EMBL/GenBank/DDBJ databases">
        <authorList>
            <person name="Palmer M."/>
            <person name="Steenkamp E.T."/>
            <person name="Coetzee M.P."/>
            <person name="Avontuur J.R."/>
            <person name="Van Zyl E."/>
            <person name="Chan W.-Y."/>
            <person name="Blom J."/>
            <person name="Venter S.N."/>
        </authorList>
    </citation>
    <scope>NUCLEOTIDE SEQUENCE [LARGE SCALE GENOMIC DNA]</scope>
    <source>
        <strain evidence="3">QC88-366</strain>
    </source>
</reference>
<dbReference type="Proteomes" id="UP000236345">
    <property type="component" value="Unassembled WGS sequence"/>
</dbReference>